<feature type="transmembrane region" description="Helical" evidence="1">
    <location>
        <begin position="85"/>
        <end position="102"/>
    </location>
</feature>
<name>A0A3B0UFJ6_9ZZZZ</name>
<evidence type="ECO:0000313" key="2">
    <source>
        <dbReference type="EMBL" id="VAW29791.1"/>
    </source>
</evidence>
<keyword evidence="1" id="KW-0812">Transmembrane</keyword>
<sequence>MNDHSLSFISTDWLRFFRRRQTVAVGLALFMLAVMGWFSVTDPSYLATDPALTGGDYVGAAICHRITSRSFVINGRQLPLCARCTGIYLGVALSFGLLLLAGRGRRTDLPPLPILLTLMGFIGLMGIDGLNSYSHFFPNFPHVYQPQNWLRLVTGMGAGLAMGLLIFPALVQTLWRQVDGRPVITTMRELLGVVILGGTAVLLVLSNQPTLLYVLALVSVVGVLLIVTSINAVFLLILIKRDGVAERWQETAVPLLVSFTLAVVQLGIITLLRFNLVGTITGFPGLA</sequence>
<evidence type="ECO:0000256" key="1">
    <source>
        <dbReference type="SAM" id="Phobius"/>
    </source>
</evidence>
<dbReference type="EMBL" id="UOEU01000005">
    <property type="protein sequence ID" value="VAW29791.1"/>
    <property type="molecule type" value="Genomic_DNA"/>
</dbReference>
<accession>A0A3B0UFJ6</accession>
<organism evidence="2">
    <name type="scientific">hydrothermal vent metagenome</name>
    <dbReference type="NCBI Taxonomy" id="652676"/>
    <lineage>
        <taxon>unclassified sequences</taxon>
        <taxon>metagenomes</taxon>
        <taxon>ecological metagenomes</taxon>
    </lineage>
</organism>
<evidence type="ECO:0008006" key="3">
    <source>
        <dbReference type="Google" id="ProtNLM"/>
    </source>
</evidence>
<keyword evidence="1" id="KW-0472">Membrane</keyword>
<gene>
    <name evidence="2" type="ORF">MNBD_CHLOROFLEXI01-4353</name>
</gene>
<feature type="transmembrane region" description="Helical" evidence="1">
    <location>
        <begin position="114"/>
        <end position="133"/>
    </location>
</feature>
<dbReference type="AlphaFoldDB" id="A0A3B0UFJ6"/>
<dbReference type="Pfam" id="PF09858">
    <property type="entry name" value="DUF2085"/>
    <property type="match status" value="1"/>
</dbReference>
<feature type="transmembrane region" description="Helical" evidence="1">
    <location>
        <begin position="251"/>
        <end position="274"/>
    </location>
</feature>
<proteinExistence type="predicted"/>
<reference evidence="2" key="1">
    <citation type="submission" date="2018-06" db="EMBL/GenBank/DDBJ databases">
        <authorList>
            <person name="Zhirakovskaya E."/>
        </authorList>
    </citation>
    <scope>NUCLEOTIDE SEQUENCE</scope>
</reference>
<feature type="transmembrane region" description="Helical" evidence="1">
    <location>
        <begin position="187"/>
        <end position="205"/>
    </location>
</feature>
<dbReference type="InterPro" id="IPR019206">
    <property type="entry name" value="DUF2085_TM"/>
</dbReference>
<protein>
    <recommendedName>
        <fullName evidence="3">DUF2085 domain-containing protein</fullName>
    </recommendedName>
</protein>
<feature type="transmembrane region" description="Helical" evidence="1">
    <location>
        <begin position="21"/>
        <end position="40"/>
    </location>
</feature>
<keyword evidence="1" id="KW-1133">Transmembrane helix</keyword>
<feature type="transmembrane region" description="Helical" evidence="1">
    <location>
        <begin position="211"/>
        <end position="239"/>
    </location>
</feature>
<feature type="transmembrane region" description="Helical" evidence="1">
    <location>
        <begin position="153"/>
        <end position="175"/>
    </location>
</feature>